<proteinExistence type="predicted"/>
<sequence>MLLPRRPVPELRVPTLAHGDFDLAAMVAAPKQFTLISFYRGLHCPVCLKYLRDLEALIPEYERRGTKVIAISSDVRERAQAMASKVGSNLRFGYSLPLAVAREWGLYISSSRGHSSINIEEPPLFSEPGVFLVRPDGTLYYGAVQTMPFARPLFSELLQAVDFAVAKDYPARGEYDGPV</sequence>
<dbReference type="GO" id="GO:0016209">
    <property type="term" value="F:antioxidant activity"/>
    <property type="evidence" value="ECO:0007669"/>
    <property type="project" value="InterPro"/>
</dbReference>
<dbReference type="Pfam" id="PF00578">
    <property type="entry name" value="AhpC-TSA"/>
    <property type="match status" value="1"/>
</dbReference>
<evidence type="ECO:0000313" key="3">
    <source>
        <dbReference type="Proteomes" id="UP000436468"/>
    </source>
</evidence>
<dbReference type="RefSeq" id="WP_028352054.1">
    <property type="nucleotide sequence ID" value="NZ_WQNF01000015.1"/>
</dbReference>
<dbReference type="InterPro" id="IPR000866">
    <property type="entry name" value="AhpC/TSA"/>
</dbReference>
<dbReference type="GO" id="GO:0016491">
    <property type="term" value="F:oxidoreductase activity"/>
    <property type="evidence" value="ECO:0007669"/>
    <property type="project" value="InterPro"/>
</dbReference>
<accession>A0A844SV19</accession>
<feature type="domain" description="Thioredoxin" evidence="1">
    <location>
        <begin position="2"/>
        <end position="166"/>
    </location>
</feature>
<evidence type="ECO:0000313" key="2">
    <source>
        <dbReference type="EMBL" id="MVT67744.1"/>
    </source>
</evidence>
<dbReference type="InterPro" id="IPR036249">
    <property type="entry name" value="Thioredoxin-like_sf"/>
</dbReference>
<protein>
    <submittedName>
        <fullName evidence="2">Redoxin domain-containing protein</fullName>
    </submittedName>
</protein>
<dbReference type="Gene3D" id="3.40.30.10">
    <property type="entry name" value="Glutaredoxin"/>
    <property type="match status" value="1"/>
</dbReference>
<organism evidence="2 3">
    <name type="scientific">Bradyrhizobium pachyrhizi</name>
    <dbReference type="NCBI Taxonomy" id="280333"/>
    <lineage>
        <taxon>Bacteria</taxon>
        <taxon>Pseudomonadati</taxon>
        <taxon>Pseudomonadota</taxon>
        <taxon>Alphaproteobacteria</taxon>
        <taxon>Hyphomicrobiales</taxon>
        <taxon>Nitrobacteraceae</taxon>
        <taxon>Bradyrhizobium</taxon>
    </lineage>
</organism>
<dbReference type="CDD" id="cd02970">
    <property type="entry name" value="PRX_like2"/>
    <property type="match status" value="1"/>
</dbReference>
<dbReference type="PROSITE" id="PS51352">
    <property type="entry name" value="THIOREDOXIN_2"/>
    <property type="match status" value="1"/>
</dbReference>
<comment type="caution">
    <text evidence="2">The sequence shown here is derived from an EMBL/GenBank/DDBJ whole genome shotgun (WGS) entry which is preliminary data.</text>
</comment>
<gene>
    <name evidence="2" type="ORF">GPL21_21835</name>
</gene>
<dbReference type="Proteomes" id="UP000436468">
    <property type="component" value="Unassembled WGS sequence"/>
</dbReference>
<dbReference type="EMBL" id="WQNF01000015">
    <property type="protein sequence ID" value="MVT67744.1"/>
    <property type="molecule type" value="Genomic_DNA"/>
</dbReference>
<keyword evidence="3" id="KW-1185">Reference proteome</keyword>
<dbReference type="SUPFAM" id="SSF52833">
    <property type="entry name" value="Thioredoxin-like"/>
    <property type="match status" value="1"/>
</dbReference>
<evidence type="ECO:0000259" key="1">
    <source>
        <dbReference type="PROSITE" id="PS51352"/>
    </source>
</evidence>
<name>A0A844SV19_9BRAD</name>
<dbReference type="AlphaFoldDB" id="A0A844SV19"/>
<reference evidence="2 3" key="1">
    <citation type="submission" date="2019-12" db="EMBL/GenBank/DDBJ databases">
        <title>Draft genome sequences Bradyrhizobium cajani AMBPC1010, Bradyrhizobium pachyrhizi AMBPC1040 and Bradyrhizobium yuanmingense ALSPC3051, three plant growth promoting strains isolated from nodules of Cajanus cajan L. in Dominican Republic.</title>
        <authorList>
            <person name="Flores-Felix J.D."/>
            <person name="Araujo J."/>
            <person name="Diaz-Alcantara C."/>
            <person name="Gonzalez-Andres F."/>
            <person name="Velazquez E."/>
        </authorList>
    </citation>
    <scope>NUCLEOTIDE SEQUENCE [LARGE SCALE GENOMIC DNA]</scope>
    <source>
        <strain evidence="2 3">1040</strain>
    </source>
</reference>
<dbReference type="InterPro" id="IPR013766">
    <property type="entry name" value="Thioredoxin_domain"/>
</dbReference>